<comment type="caution">
    <text evidence="5">The sequence shown here is derived from an EMBL/GenBank/DDBJ whole genome shotgun (WGS) entry which is preliminary data.</text>
</comment>
<dbReference type="PANTHER" id="PTHR43547">
    <property type="entry name" value="TWO-COMPONENT HISTIDINE KINASE"/>
    <property type="match status" value="1"/>
</dbReference>
<reference evidence="6" key="1">
    <citation type="journal article" date="2019" name="Int. J. Syst. Evol. Microbiol.">
        <title>The Global Catalogue of Microorganisms (GCM) 10K type strain sequencing project: providing services to taxonomists for standard genome sequencing and annotation.</title>
        <authorList>
            <consortium name="The Broad Institute Genomics Platform"/>
            <consortium name="The Broad Institute Genome Sequencing Center for Infectious Disease"/>
            <person name="Wu L."/>
            <person name="Ma J."/>
        </authorList>
    </citation>
    <scope>NUCLEOTIDE SEQUENCE [LARGE SCALE GENOMIC DNA]</scope>
    <source>
        <strain evidence="6">CGMCC 1.12479</strain>
    </source>
</reference>
<sequence>MSIHLSGLALPQHSTVEVLKKPYLTVFYNNENGLPQNTVFDIEKDDFGFLWIATEEGMVRYDGSTFTEFNKENNSEIISNIYYDVHKVDNEGVWAASDNSLVLFNKRIKKVIDAREIIDDNVISSISKDNFGRLWIGTLGDLLYYLEDDEIKAFKPWTTARGRKIQVIDVAGDKLLVGTNQGLYQIDLRSLKISITPETETFDIITILPDGNDYLFGTKNHGIHHFSENKLKAHNLNEEHKNSFVNNIALNENNVLWAGIEEKGLFVSEKNKFTKIDIEGIDENLIRIIFIDGDHVWLGTNGLGMIHLKPASLKMLEVKNNPITASIFPIYQHSNGDAFAGTFGKGFYHMNEKDTVLYNAQNGLTDNTIASIYGRGNKIYIGTYGGINSFDLTTRKIDPEIEINKKLKGRIATAVYRDLNNQIWIITENGGVHILNEEEEINLIEIPEKFSHTDLVTILEDSRKRIWLGSFATGMLSIENYTQVSEFQLTKDIKSKVIFSIYEDPQGDLWLATESGLIYFDHQKFIEVKSHNGISSQAIYAIQDDGLGHVWLSTNSGLLSLPIDDLLSFKENTSSNFIRSKSFNRSHGMANSETNGNCFPSAVKLANGNLWFPSIKGIVVVDLDLVSQRSEAPNILIEGIWIGDTFFDHQSKIEIPAGTFKFDIDFTSIDFDDTENTQYYYRFKNQSASLIALGNRKEISLTSIEPGIYTVEILAYKSGKWSEPAEITFKVQGFFHDTIYFQLLIFILVFILGALSIIYFKKLRASKNLEEKVKIRTADLEKSSQALEIALRNIENQNTKLKEITWLQSHVVRAPLTRVMGLAHLLKNHENYKYNHKSKAELILELEDGLLELDDIIREIHLKAEKIENL</sequence>
<dbReference type="Gene3D" id="2.60.40.10">
    <property type="entry name" value="Immunoglobulins"/>
    <property type="match status" value="1"/>
</dbReference>
<gene>
    <name evidence="5" type="ORF">GCM10010993_29900</name>
</gene>
<dbReference type="InterPro" id="IPR013783">
    <property type="entry name" value="Ig-like_fold"/>
</dbReference>
<keyword evidence="3" id="KW-1133">Transmembrane helix</keyword>
<dbReference type="SUPFAM" id="SSF50998">
    <property type="entry name" value="Quinoprotein alcohol dehydrogenase-like"/>
    <property type="match status" value="1"/>
</dbReference>
<dbReference type="EMBL" id="BMFD01000013">
    <property type="protein sequence ID" value="GGC49441.1"/>
    <property type="molecule type" value="Genomic_DNA"/>
</dbReference>
<dbReference type="Pfam" id="PF07495">
    <property type="entry name" value="Y_Y_Y"/>
    <property type="match status" value="1"/>
</dbReference>
<keyword evidence="3" id="KW-0472">Membrane</keyword>
<evidence type="ECO:0000313" key="6">
    <source>
        <dbReference type="Proteomes" id="UP000635885"/>
    </source>
</evidence>
<proteinExistence type="predicted"/>
<dbReference type="PANTHER" id="PTHR43547:SF2">
    <property type="entry name" value="HYBRID SIGNAL TRANSDUCTION HISTIDINE KINASE C"/>
    <property type="match status" value="1"/>
</dbReference>
<dbReference type="RefSeq" id="WP_229744533.1">
    <property type="nucleotide sequence ID" value="NZ_BMFD01000013.1"/>
</dbReference>
<protein>
    <recommendedName>
        <fullName evidence="4">Two component regulator three Y domain-containing protein</fullName>
    </recommendedName>
</protein>
<evidence type="ECO:0000256" key="1">
    <source>
        <dbReference type="ARBA" id="ARBA00022553"/>
    </source>
</evidence>
<feature type="domain" description="Two component regulator three Y" evidence="4">
    <location>
        <begin position="670"/>
        <end position="731"/>
    </location>
</feature>
<name>A0ABQ1N224_9BACT</name>
<dbReference type="InterPro" id="IPR011110">
    <property type="entry name" value="Reg_prop"/>
</dbReference>
<dbReference type="Proteomes" id="UP000635885">
    <property type="component" value="Unassembled WGS sequence"/>
</dbReference>
<feature type="transmembrane region" description="Helical" evidence="3">
    <location>
        <begin position="739"/>
        <end position="760"/>
    </location>
</feature>
<dbReference type="Pfam" id="PF07494">
    <property type="entry name" value="Reg_prop"/>
    <property type="match status" value="3"/>
</dbReference>
<feature type="coiled-coil region" evidence="2">
    <location>
        <begin position="777"/>
        <end position="804"/>
    </location>
</feature>
<organism evidence="5 6">
    <name type="scientific">Belliella aquatica</name>
    <dbReference type="NCBI Taxonomy" id="1323734"/>
    <lineage>
        <taxon>Bacteria</taxon>
        <taxon>Pseudomonadati</taxon>
        <taxon>Bacteroidota</taxon>
        <taxon>Cytophagia</taxon>
        <taxon>Cytophagales</taxon>
        <taxon>Cyclobacteriaceae</taxon>
        <taxon>Belliella</taxon>
    </lineage>
</organism>
<evidence type="ECO:0000256" key="2">
    <source>
        <dbReference type="SAM" id="Coils"/>
    </source>
</evidence>
<dbReference type="InterPro" id="IPR011047">
    <property type="entry name" value="Quinoprotein_ADH-like_sf"/>
</dbReference>
<dbReference type="Gene3D" id="2.130.10.10">
    <property type="entry name" value="YVTN repeat-like/Quinoprotein amine dehydrogenase"/>
    <property type="match status" value="3"/>
</dbReference>
<evidence type="ECO:0000313" key="5">
    <source>
        <dbReference type="EMBL" id="GGC49441.1"/>
    </source>
</evidence>
<keyword evidence="3" id="KW-0812">Transmembrane</keyword>
<accession>A0ABQ1N224</accession>
<dbReference type="InterPro" id="IPR011123">
    <property type="entry name" value="Y_Y_Y"/>
</dbReference>
<keyword evidence="6" id="KW-1185">Reference proteome</keyword>
<evidence type="ECO:0000256" key="3">
    <source>
        <dbReference type="SAM" id="Phobius"/>
    </source>
</evidence>
<dbReference type="InterPro" id="IPR015943">
    <property type="entry name" value="WD40/YVTN_repeat-like_dom_sf"/>
</dbReference>
<evidence type="ECO:0000259" key="4">
    <source>
        <dbReference type="Pfam" id="PF07495"/>
    </source>
</evidence>
<keyword evidence="2" id="KW-0175">Coiled coil</keyword>
<keyword evidence="1" id="KW-0597">Phosphoprotein</keyword>